<feature type="compositionally biased region" description="Basic and acidic residues" evidence="3">
    <location>
        <begin position="767"/>
        <end position="781"/>
    </location>
</feature>
<feature type="compositionally biased region" description="Polar residues" evidence="3">
    <location>
        <begin position="334"/>
        <end position="349"/>
    </location>
</feature>
<feature type="compositionally biased region" description="Basic and acidic residues" evidence="3">
    <location>
        <begin position="789"/>
        <end position="800"/>
    </location>
</feature>
<dbReference type="SMART" id="SM00868">
    <property type="entry name" value="zf-AD"/>
    <property type="match status" value="2"/>
</dbReference>
<feature type="compositionally biased region" description="Basic and acidic residues" evidence="3">
    <location>
        <begin position="688"/>
        <end position="730"/>
    </location>
</feature>
<feature type="compositionally biased region" description="Low complexity" evidence="3">
    <location>
        <begin position="497"/>
        <end position="518"/>
    </location>
</feature>
<keyword evidence="1" id="KW-0863">Zinc-finger</keyword>
<feature type="compositionally biased region" description="Basic and acidic residues" evidence="3">
    <location>
        <begin position="932"/>
        <end position="942"/>
    </location>
</feature>
<protein>
    <recommendedName>
        <fullName evidence="4">C2H2-type domain-containing protein</fullName>
    </recommendedName>
</protein>
<dbReference type="PROSITE" id="PS50157">
    <property type="entry name" value="ZINC_FINGER_C2H2_2"/>
    <property type="match status" value="1"/>
</dbReference>
<feature type="compositionally biased region" description="Polar residues" evidence="3">
    <location>
        <begin position="750"/>
        <end position="766"/>
    </location>
</feature>
<dbReference type="InterPro" id="IPR012934">
    <property type="entry name" value="Znf_AD"/>
</dbReference>
<evidence type="ECO:0000256" key="3">
    <source>
        <dbReference type="SAM" id="MobiDB-lite"/>
    </source>
</evidence>
<feature type="region of interest" description="Disordered" evidence="3">
    <location>
        <begin position="1051"/>
        <end position="1075"/>
    </location>
</feature>
<keyword evidence="6" id="KW-1185">Reference proteome</keyword>
<gene>
    <name evidence="5" type="ORF">PUN28_019660</name>
</gene>
<feature type="region of interest" description="Disordered" evidence="3">
    <location>
        <begin position="577"/>
        <end position="660"/>
    </location>
</feature>
<reference evidence="5 6" key="1">
    <citation type="submission" date="2023-03" db="EMBL/GenBank/DDBJ databases">
        <title>High recombination rates correlate with genetic variation in Cardiocondyla obscurior ants.</title>
        <authorList>
            <person name="Errbii M."/>
        </authorList>
    </citation>
    <scope>NUCLEOTIDE SEQUENCE [LARGE SCALE GENOMIC DNA]</scope>
    <source>
        <strain evidence="5">Alpha-2009</strain>
        <tissue evidence="5">Whole body</tissue>
    </source>
</reference>
<evidence type="ECO:0000259" key="4">
    <source>
        <dbReference type="PROSITE" id="PS50157"/>
    </source>
</evidence>
<proteinExistence type="predicted"/>
<name>A0AAW2EB94_9HYME</name>
<dbReference type="GO" id="GO:0005634">
    <property type="term" value="C:nucleus"/>
    <property type="evidence" value="ECO:0007669"/>
    <property type="project" value="InterPro"/>
</dbReference>
<feature type="coiled-coil region" evidence="2">
    <location>
        <begin position="876"/>
        <end position="908"/>
    </location>
</feature>
<comment type="caution">
    <text evidence="5">The sequence shown here is derived from an EMBL/GenBank/DDBJ whole genome shotgun (WGS) entry which is preliminary data.</text>
</comment>
<dbReference type="GO" id="GO:0008270">
    <property type="term" value="F:zinc ion binding"/>
    <property type="evidence" value="ECO:0007669"/>
    <property type="project" value="UniProtKB-KW"/>
</dbReference>
<dbReference type="EMBL" id="JADYXP020000026">
    <property type="protein sequence ID" value="KAL0100502.1"/>
    <property type="molecule type" value="Genomic_DNA"/>
</dbReference>
<keyword evidence="1" id="KW-0479">Metal-binding</keyword>
<dbReference type="InterPro" id="IPR013087">
    <property type="entry name" value="Znf_C2H2_type"/>
</dbReference>
<feature type="region of interest" description="Disordered" evidence="3">
    <location>
        <begin position="680"/>
        <end position="827"/>
    </location>
</feature>
<evidence type="ECO:0000256" key="2">
    <source>
        <dbReference type="SAM" id="Coils"/>
    </source>
</evidence>
<feature type="compositionally biased region" description="Polar residues" evidence="3">
    <location>
        <begin position="396"/>
        <end position="412"/>
    </location>
</feature>
<evidence type="ECO:0000313" key="5">
    <source>
        <dbReference type="EMBL" id="KAL0100502.1"/>
    </source>
</evidence>
<dbReference type="PROSITE" id="PS00028">
    <property type="entry name" value="ZINC_FINGER_C2H2_1"/>
    <property type="match status" value="1"/>
</dbReference>
<feature type="compositionally biased region" description="Acidic residues" evidence="3">
    <location>
        <begin position="1066"/>
        <end position="1075"/>
    </location>
</feature>
<dbReference type="AlphaFoldDB" id="A0AAW2EB94"/>
<feature type="region of interest" description="Disordered" evidence="3">
    <location>
        <begin position="924"/>
        <end position="971"/>
    </location>
</feature>
<evidence type="ECO:0000313" key="6">
    <source>
        <dbReference type="Proteomes" id="UP001430953"/>
    </source>
</evidence>
<accession>A0AAW2EB94</accession>
<feature type="region of interest" description="Disordered" evidence="3">
    <location>
        <begin position="329"/>
        <end position="532"/>
    </location>
</feature>
<dbReference type="Proteomes" id="UP001430953">
    <property type="component" value="Unassembled WGS sequence"/>
</dbReference>
<keyword evidence="2" id="KW-0175">Coiled coil</keyword>
<feature type="compositionally biased region" description="Basic and acidic residues" evidence="3">
    <location>
        <begin position="642"/>
        <end position="660"/>
    </location>
</feature>
<feature type="compositionally biased region" description="Basic and acidic residues" evidence="3">
    <location>
        <begin position="362"/>
        <end position="395"/>
    </location>
</feature>
<feature type="compositionally biased region" description="Basic residues" evidence="3">
    <location>
        <begin position="212"/>
        <end position="222"/>
    </location>
</feature>
<feature type="compositionally biased region" description="Basic and acidic residues" evidence="3">
    <location>
        <begin position="582"/>
        <end position="600"/>
    </location>
</feature>
<keyword evidence="1" id="KW-0862">Zinc</keyword>
<feature type="compositionally biased region" description="Basic and acidic residues" evidence="3">
    <location>
        <begin position="960"/>
        <end position="971"/>
    </location>
</feature>
<sequence>MSRQYCFLCASDEGVFLDVTPDNLTVFSDQIETCLPTKINECINLSNKICYKCAYELDQCTKFVQKYKKPQEISEAKDNPLMSCCSLCYESVDNDHIFDITKDNSSFIFNPLQKIRSIFNNDVIKKTSDIKLICLTCRYNLDILYDLRKIYQETIGSLKDLVNEKINYSKFPKVHTDVVNRKTTITTFPDITFCGSVNSSDSDTNENNMERSKRRVKRRKTLNKPNAGIKLQSNKSKGRHCDKCHNAVASGISMYRFYHTGLTVCKNCWLTEDPSSNKTRRSRAQSNLAGTKLCTVFLTDVLNQKSHTKKKTQKIKKDIDDNTLYDSLQEETKSSGSNVLGDSSNTKNDIINGKTRLKRKRQIDTKESKNDTIESKPTKMTRSNKEYVKTPEVKSTEISTDVKQQFGTPSTKKGQKRMMGDKNSDSDSSDQKGAYKSKDHINQTHKKKRKVFDGIKMNLDSSEDTSNEESKNLRSKIKGTSSSLLTSRKVKEEAVAVGRNSSRTRSSSVSSTEVASSTDVKNPKSVAQSEGKTEYSCDICRKKFDTKVSNAEHKLTHLKQAALMLKKLTISSIKEVTEVDSQDDKVYKEEESLPDKHTDEPMEEFSISIEDTDDEETLSVSTNEKRKNVKVRRLSSNENDNVNDKKDTTKNESRVEESANVEDIKTKEFKQCEKLTTIKDGTVTLDIKNNDHKEDDTDEKDKDTMAEHTTEDRDKTSPNKESDEFKDTDGQKIVPATEDCNQNEKDKNVQIESSAEVTFIKNTITKSNDKEGSDKEENDKMESDEEENDRERTTLDREINKSLNHNVAKDIKDQSESCNNLENKFDDDKIKVIEKPEISQCDLVDDLSRNDVKEPEKNKKTKILNDKRQINDITINEHRDKELENLQNEVDEEDLEKMEVEADIHESDGTKGAINSDFDEFASTKDTINSNGEKHDEIKNGDEDVSVPANSNDAKSIKIKGKETDDSKEKQKFEKEMKELEELVNDNAGSKEKRIQENCSALDNNSVDAANEILKEVFELAAAEVQNREKNNTKSLDIEMETLENISHEIRKSADMPSLDPINVMEMDDGDITLE</sequence>
<organism evidence="5 6">
    <name type="scientific">Cardiocondyla obscurior</name>
    <dbReference type="NCBI Taxonomy" id="286306"/>
    <lineage>
        <taxon>Eukaryota</taxon>
        <taxon>Metazoa</taxon>
        <taxon>Ecdysozoa</taxon>
        <taxon>Arthropoda</taxon>
        <taxon>Hexapoda</taxon>
        <taxon>Insecta</taxon>
        <taxon>Pterygota</taxon>
        <taxon>Neoptera</taxon>
        <taxon>Endopterygota</taxon>
        <taxon>Hymenoptera</taxon>
        <taxon>Apocrita</taxon>
        <taxon>Aculeata</taxon>
        <taxon>Formicoidea</taxon>
        <taxon>Formicidae</taxon>
        <taxon>Myrmicinae</taxon>
        <taxon>Cardiocondyla</taxon>
    </lineage>
</organism>
<evidence type="ECO:0000256" key="1">
    <source>
        <dbReference type="PROSITE-ProRule" id="PRU00042"/>
    </source>
</evidence>
<feature type="domain" description="C2H2-type" evidence="4">
    <location>
        <begin position="535"/>
        <end position="562"/>
    </location>
</feature>
<feature type="region of interest" description="Disordered" evidence="3">
    <location>
        <begin position="199"/>
        <end position="234"/>
    </location>
</feature>